<gene>
    <name evidence="2" type="ORF">OVA965_LOCUS4488</name>
    <name evidence="3" type="ORF">TMI583_LOCUS4486</name>
</gene>
<evidence type="ECO:0000313" key="4">
    <source>
        <dbReference type="Proteomes" id="UP000682733"/>
    </source>
</evidence>
<dbReference type="PANTHER" id="PTHR33434:SF2">
    <property type="entry name" value="FATTY ACID-BINDING PROTEIN TM_1468"/>
    <property type="match status" value="1"/>
</dbReference>
<dbReference type="Proteomes" id="UP000682733">
    <property type="component" value="Unassembled WGS sequence"/>
</dbReference>
<proteinExistence type="predicted"/>
<dbReference type="Gene3D" id="3.40.50.10170">
    <property type="match status" value="1"/>
</dbReference>
<evidence type="ECO:0008006" key="5">
    <source>
        <dbReference type="Google" id="ProtNLM"/>
    </source>
</evidence>
<keyword evidence="1" id="KW-0446">Lipid-binding</keyword>
<dbReference type="SUPFAM" id="SSF82549">
    <property type="entry name" value="DAK1/DegV-like"/>
    <property type="match status" value="1"/>
</dbReference>
<evidence type="ECO:0000313" key="3">
    <source>
        <dbReference type="EMBL" id="CAF3581100.1"/>
    </source>
</evidence>
<dbReference type="Pfam" id="PF02645">
    <property type="entry name" value="DegV"/>
    <property type="match status" value="2"/>
</dbReference>
<dbReference type="AlphaFoldDB" id="A0A8S2H1K7"/>
<dbReference type="InterPro" id="IPR050270">
    <property type="entry name" value="DegV_domain_contain"/>
</dbReference>
<dbReference type="Gene3D" id="3.30.1180.10">
    <property type="match status" value="1"/>
</dbReference>
<dbReference type="PANTHER" id="PTHR33434">
    <property type="entry name" value="DEGV DOMAIN-CONTAINING PROTEIN DR_1986-RELATED"/>
    <property type="match status" value="1"/>
</dbReference>
<reference evidence="3" key="1">
    <citation type="submission" date="2021-02" db="EMBL/GenBank/DDBJ databases">
        <authorList>
            <person name="Nowell W R."/>
        </authorList>
    </citation>
    <scope>NUCLEOTIDE SEQUENCE</scope>
</reference>
<evidence type="ECO:0000256" key="1">
    <source>
        <dbReference type="ARBA" id="ARBA00023121"/>
    </source>
</evidence>
<dbReference type="Proteomes" id="UP000677228">
    <property type="component" value="Unassembled WGS sequence"/>
</dbReference>
<accession>A0A8S2H1K7</accession>
<dbReference type="GO" id="GO:0008289">
    <property type="term" value="F:lipid binding"/>
    <property type="evidence" value="ECO:0007669"/>
    <property type="project" value="UniProtKB-KW"/>
</dbReference>
<organism evidence="3 4">
    <name type="scientific">Didymodactylos carnosus</name>
    <dbReference type="NCBI Taxonomy" id="1234261"/>
    <lineage>
        <taxon>Eukaryota</taxon>
        <taxon>Metazoa</taxon>
        <taxon>Spiralia</taxon>
        <taxon>Gnathifera</taxon>
        <taxon>Rotifera</taxon>
        <taxon>Eurotatoria</taxon>
        <taxon>Bdelloidea</taxon>
        <taxon>Philodinida</taxon>
        <taxon>Philodinidae</taxon>
        <taxon>Didymodactylos</taxon>
    </lineage>
</organism>
<evidence type="ECO:0000313" key="2">
    <source>
        <dbReference type="EMBL" id="CAF0797937.1"/>
    </source>
</evidence>
<dbReference type="EMBL" id="CAJOBA010001182">
    <property type="protein sequence ID" value="CAF3581100.1"/>
    <property type="molecule type" value="Genomic_DNA"/>
</dbReference>
<dbReference type="InterPro" id="IPR043168">
    <property type="entry name" value="DegV_C"/>
</dbReference>
<comment type="caution">
    <text evidence="3">The sequence shown here is derived from an EMBL/GenBank/DDBJ whole genome shotgun (WGS) entry which is preliminary data.</text>
</comment>
<name>A0A8S2H1K7_9BILA</name>
<dbReference type="InterPro" id="IPR003797">
    <property type="entry name" value="DegV"/>
</dbReference>
<dbReference type="EMBL" id="CAJNOK010001182">
    <property type="protein sequence ID" value="CAF0797937.1"/>
    <property type="molecule type" value="Genomic_DNA"/>
</dbReference>
<dbReference type="PROSITE" id="PS51482">
    <property type="entry name" value="DEGV"/>
    <property type="match status" value="1"/>
</dbReference>
<protein>
    <recommendedName>
        <fullName evidence="5">DegV family protein</fullName>
    </recommendedName>
</protein>
<sequence>MKKVAVIVDSSIDLSKQEAEALGFHYVPLEIVVDSNQVYRDSVDIDKAQLLKLLATNASIKTMQSNVGTMQEMVENLLSTYDFVLVIPIASSLSAQDLTELIKNGGTLKQAESYTAARQTKRMAILRTVDIDRLAKGGRISLIKGMLAKLLKINILISFRGALAFVDKAKDKKQSISKMRQHLYSDLKINNSKQVRRACFLEYFDNEHQQEREEIFGLIQNEFNDLKFERTVIPNILACHLGRNSFSIYLELY</sequence>